<organism evidence="6 7">
    <name type="scientific">Sphingorhabdus lacus</name>
    <dbReference type="NCBI Taxonomy" id="392610"/>
    <lineage>
        <taxon>Bacteria</taxon>
        <taxon>Pseudomonadati</taxon>
        <taxon>Pseudomonadota</taxon>
        <taxon>Alphaproteobacteria</taxon>
        <taxon>Sphingomonadales</taxon>
        <taxon>Sphingomonadaceae</taxon>
        <taxon>Sphingorhabdus</taxon>
    </lineage>
</organism>
<name>A0A6I6L1C0_9SPHN</name>
<accession>A0A6I6L1C0</accession>
<dbReference type="Pfam" id="PF03389">
    <property type="entry name" value="MobA_MobL"/>
    <property type="match status" value="1"/>
</dbReference>
<gene>
    <name evidence="6" type="ORF">EUU25_00885</name>
</gene>
<feature type="coiled-coil region" evidence="3">
    <location>
        <begin position="737"/>
        <end position="764"/>
    </location>
</feature>
<evidence type="ECO:0000313" key="7">
    <source>
        <dbReference type="Proteomes" id="UP000428803"/>
    </source>
</evidence>
<evidence type="ECO:0000256" key="1">
    <source>
        <dbReference type="ARBA" id="ARBA00010873"/>
    </source>
</evidence>
<dbReference type="AlphaFoldDB" id="A0A6I6L1C0"/>
<dbReference type="EMBL" id="CP035733">
    <property type="protein sequence ID" value="QGY79300.1"/>
    <property type="molecule type" value="Genomic_DNA"/>
</dbReference>
<keyword evidence="7" id="KW-1185">Reference proteome</keyword>
<comment type="similarity">
    <text evidence="1">Belongs to the MobA/MobL family.</text>
</comment>
<feature type="domain" description="MobA/MobL protein" evidence="5">
    <location>
        <begin position="397"/>
        <end position="588"/>
    </location>
</feature>
<sequence length="1248" mass="140041">MEQRFKENLELARRAQRLLGIKMDAYLNGPNLDNTGKGIELQPKPLKGGGTEPSLVSNESASTTGNDDRDQVAARAAMRGIDTSKTVNLNLPGGDSHITGKVGGKSKDTVVKDWKDPGSDPMLQKGTAITKLTHLAVPITRPIRAETVDGVTSFHFNHEAIAKTKIERVSATSRKTRPGSAKDHAAYIERDAAVARSMGASAVDNDGLEKSETEPENIAAEKSGGLNPDGDEQTLAEDAAELGEAAVGGVYIEREEAIVHEADGAPVLFTNIDADPAERRKFWELVEVHEREPGEDYMRIRKGTNLDFWFAVFSDPDCPKFDIKPTKKGDSNNEVRIQTESNDSMRALMRRHGWTPPKRRKVEGLTQDEQAAVDFQQDKADGFVFEDARGGRIQCRIIGELPHEVSHEARVRILRGFAQEFERRDIPYVGVMHAPDHTNNDKNWHFHLIYHDRPAARFVNDPSHPVNAHLAPNPKGAAQTENMKAEARAILGTSEFDNFEGQWNFSIPYTRKSASRNVRTRYPFAQPKLRECSGKDFIPKLRQVLADITNEELEVAGQRRRVDPRKYLDFGIDRPTDKHLGTQAAQLEISGINTEIGRQNELNQWVYQMTQIQRYQVIELTKLREDIERTRRFNQDAIGDDPRSELIEHHINRYEQLRQAAIEHAVIAHTMQENIDRAASRANKVKLMCEKHLKAIADNKASKQHIRHKSDYEAKLNEAFIHLAGLKILFADEALQIVRSTEQAKLLQAEAEELRSENDKLVKQVQADRSIGKLQAALVESSTKRIQPMDVDHEIGTSDDDARALTKEQIDAFIDTVLKENIRLVIRDRKYIPAVEDPRFAAIVTAPNFASFQARLKGIHDNQTDAINKLLKVLDDKPEVLQSIVGPDGIAIVTLKINDKQLQAALQSYQYDKAVSRAIDKAIAFQKPSEGLAEAVSKVPSSIVTPKPVPAQPTVPPPAQPPVAPPQPYPYQELVRRALFERSLSGVRWAENNGKKSLVLTNASAERFNVPTNIEIAPEVVPFIEKTIDAADREEQRLRKYIERMPTGRIEVSPLRIILPGFADKELLDIAEKHSKDPERRALYKAMPKIANSSERPSLEFYKDFAASKEGKAAAKAAAERTTIERTSGPVRKRADDNKPDPRFADVNLDIIRDRGRKLQIGMHPMFDKYLLADASGDDVARRLVAEEIVKDREAASVAKRLTREDQARIKDDSQYNHITRVNNIKRQNSWGPDFSHQLERGLSPKAD</sequence>
<dbReference type="RefSeq" id="WP_158897599.1">
    <property type="nucleotide sequence ID" value="NZ_CP035733.1"/>
</dbReference>
<feature type="compositionally biased region" description="Polar residues" evidence="4">
    <location>
        <begin position="54"/>
        <end position="65"/>
    </location>
</feature>
<feature type="region of interest" description="Disordered" evidence="4">
    <location>
        <begin position="31"/>
        <end position="69"/>
    </location>
</feature>
<keyword evidence="2" id="KW-0184">Conjugation</keyword>
<reference evidence="7" key="1">
    <citation type="submission" date="2019-01" db="EMBL/GenBank/DDBJ databases">
        <title>Sphingorhabdus lacus sp.nov., isolated from an oligotrophic freshwater lake.</title>
        <authorList>
            <person name="Park M."/>
        </authorList>
    </citation>
    <scope>NUCLEOTIDE SEQUENCE [LARGE SCALE GENOMIC DNA]</scope>
    <source>
        <strain evidence="7">IMCC1753</strain>
    </source>
</reference>
<evidence type="ECO:0000259" key="5">
    <source>
        <dbReference type="Pfam" id="PF03389"/>
    </source>
</evidence>
<dbReference type="InterPro" id="IPR005053">
    <property type="entry name" value="MobA_MobL"/>
</dbReference>
<feature type="region of interest" description="Disordered" evidence="4">
    <location>
        <begin position="87"/>
        <end position="106"/>
    </location>
</feature>
<feature type="region of interest" description="Disordered" evidence="4">
    <location>
        <begin position="200"/>
        <end position="230"/>
    </location>
</feature>
<evidence type="ECO:0000256" key="3">
    <source>
        <dbReference type="SAM" id="Coils"/>
    </source>
</evidence>
<evidence type="ECO:0000313" key="6">
    <source>
        <dbReference type="EMBL" id="QGY79300.1"/>
    </source>
</evidence>
<feature type="region of interest" description="Disordered" evidence="4">
    <location>
        <begin position="1116"/>
        <end position="1140"/>
    </location>
</feature>
<protein>
    <recommendedName>
        <fullName evidence="5">MobA/MobL protein domain-containing protein</fullName>
    </recommendedName>
</protein>
<feature type="region of interest" description="Disordered" evidence="4">
    <location>
        <begin position="1228"/>
        <end position="1248"/>
    </location>
</feature>
<evidence type="ECO:0000256" key="2">
    <source>
        <dbReference type="ARBA" id="ARBA00022971"/>
    </source>
</evidence>
<keyword evidence="3" id="KW-0175">Coiled coil</keyword>
<dbReference type="KEGG" id="slaa:EUU25_00885"/>
<dbReference type="Proteomes" id="UP000428803">
    <property type="component" value="Chromosome"/>
</dbReference>
<evidence type="ECO:0000256" key="4">
    <source>
        <dbReference type="SAM" id="MobiDB-lite"/>
    </source>
</evidence>
<dbReference type="Gene3D" id="3.30.930.30">
    <property type="match status" value="1"/>
</dbReference>
<proteinExistence type="inferred from homology"/>
<dbReference type="OrthoDB" id="1826980at2"/>